<dbReference type="EMBL" id="CAJVPS010013978">
    <property type="protein sequence ID" value="CAG8680050.1"/>
    <property type="molecule type" value="Genomic_DNA"/>
</dbReference>
<dbReference type="Proteomes" id="UP000789508">
    <property type="component" value="Unassembled WGS sequence"/>
</dbReference>
<dbReference type="AlphaFoldDB" id="A0A9N9EM48"/>
<sequence length="86" mass="9695">MPTLFKIASIFWKQEEKHVKDAYKQLAKKAQDLFAKQIDSLQAINAGKGLGFPQSQLQPQTAAVHPIRLPSIPHDQYKRTPIDTSP</sequence>
<proteinExistence type="predicted"/>
<accession>A0A9N9EM48</accession>
<comment type="caution">
    <text evidence="1">The sequence shown here is derived from an EMBL/GenBank/DDBJ whole genome shotgun (WGS) entry which is preliminary data.</text>
</comment>
<feature type="non-terminal residue" evidence="1">
    <location>
        <position position="86"/>
    </location>
</feature>
<gene>
    <name evidence="1" type="ORF">ALEPTO_LOCUS10831</name>
</gene>
<reference evidence="1" key="1">
    <citation type="submission" date="2021-06" db="EMBL/GenBank/DDBJ databases">
        <authorList>
            <person name="Kallberg Y."/>
            <person name="Tangrot J."/>
            <person name="Rosling A."/>
        </authorList>
    </citation>
    <scope>NUCLEOTIDE SEQUENCE</scope>
    <source>
        <strain evidence="1">FL130A</strain>
    </source>
</reference>
<name>A0A9N9EM48_9GLOM</name>
<organism evidence="1 2">
    <name type="scientific">Ambispora leptoticha</name>
    <dbReference type="NCBI Taxonomy" id="144679"/>
    <lineage>
        <taxon>Eukaryota</taxon>
        <taxon>Fungi</taxon>
        <taxon>Fungi incertae sedis</taxon>
        <taxon>Mucoromycota</taxon>
        <taxon>Glomeromycotina</taxon>
        <taxon>Glomeromycetes</taxon>
        <taxon>Archaeosporales</taxon>
        <taxon>Ambisporaceae</taxon>
        <taxon>Ambispora</taxon>
    </lineage>
</organism>
<keyword evidence="2" id="KW-1185">Reference proteome</keyword>
<protein>
    <submittedName>
        <fullName evidence="1">11336_t:CDS:1</fullName>
    </submittedName>
</protein>
<evidence type="ECO:0000313" key="1">
    <source>
        <dbReference type="EMBL" id="CAG8680050.1"/>
    </source>
</evidence>
<evidence type="ECO:0000313" key="2">
    <source>
        <dbReference type="Proteomes" id="UP000789508"/>
    </source>
</evidence>